<evidence type="ECO:0000313" key="4">
    <source>
        <dbReference type="Proteomes" id="UP001190700"/>
    </source>
</evidence>
<comment type="caution">
    <text evidence="3">The sequence shown here is derived from an EMBL/GenBank/DDBJ whole genome shotgun (WGS) entry which is preliminary data.</text>
</comment>
<keyword evidence="2" id="KW-1133">Transmembrane helix</keyword>
<feature type="region of interest" description="Disordered" evidence="1">
    <location>
        <begin position="78"/>
        <end position="130"/>
    </location>
</feature>
<feature type="compositionally biased region" description="Basic and acidic residues" evidence="1">
    <location>
        <begin position="102"/>
        <end position="111"/>
    </location>
</feature>
<dbReference type="EMBL" id="LGRX02019785">
    <property type="protein sequence ID" value="KAK3258137.1"/>
    <property type="molecule type" value="Genomic_DNA"/>
</dbReference>
<feature type="region of interest" description="Disordered" evidence="1">
    <location>
        <begin position="1"/>
        <end position="23"/>
    </location>
</feature>
<protein>
    <submittedName>
        <fullName evidence="3">Uncharacterized protein</fullName>
    </submittedName>
</protein>
<sequence>MSATPNMTEIVDDESSPRQSDDSVVGVAVAGGILLLAVVGIGVMRCKRRQNGDANIEGLQGLGADSESVYPSRLLTGTWKSDATPSTLPPTKSNSQSTLQLPKDKSKEKIHPTSQGMSTSSYGYFLDQKT</sequence>
<accession>A0AAE0KRJ2</accession>
<reference evidence="3 4" key="1">
    <citation type="journal article" date="2015" name="Genome Biol. Evol.">
        <title>Comparative Genomics of a Bacterivorous Green Alga Reveals Evolutionary Causalities and Consequences of Phago-Mixotrophic Mode of Nutrition.</title>
        <authorList>
            <person name="Burns J.A."/>
            <person name="Paasch A."/>
            <person name="Narechania A."/>
            <person name="Kim E."/>
        </authorList>
    </citation>
    <scope>NUCLEOTIDE SEQUENCE [LARGE SCALE GENOMIC DNA]</scope>
    <source>
        <strain evidence="3 4">PLY_AMNH</strain>
    </source>
</reference>
<gene>
    <name evidence="3" type="ORF">CYMTET_32805</name>
</gene>
<keyword evidence="2" id="KW-0812">Transmembrane</keyword>
<feature type="compositionally biased region" description="Polar residues" evidence="1">
    <location>
        <begin position="112"/>
        <end position="122"/>
    </location>
</feature>
<keyword evidence="2" id="KW-0472">Membrane</keyword>
<evidence type="ECO:0000313" key="3">
    <source>
        <dbReference type="EMBL" id="KAK3258137.1"/>
    </source>
</evidence>
<evidence type="ECO:0000256" key="1">
    <source>
        <dbReference type="SAM" id="MobiDB-lite"/>
    </source>
</evidence>
<keyword evidence="4" id="KW-1185">Reference proteome</keyword>
<dbReference type="AlphaFoldDB" id="A0AAE0KRJ2"/>
<organism evidence="3 4">
    <name type="scientific">Cymbomonas tetramitiformis</name>
    <dbReference type="NCBI Taxonomy" id="36881"/>
    <lineage>
        <taxon>Eukaryota</taxon>
        <taxon>Viridiplantae</taxon>
        <taxon>Chlorophyta</taxon>
        <taxon>Pyramimonadophyceae</taxon>
        <taxon>Pyramimonadales</taxon>
        <taxon>Pyramimonadaceae</taxon>
        <taxon>Cymbomonas</taxon>
    </lineage>
</organism>
<feature type="transmembrane region" description="Helical" evidence="2">
    <location>
        <begin position="24"/>
        <end position="44"/>
    </location>
</feature>
<name>A0AAE0KRJ2_9CHLO</name>
<feature type="compositionally biased region" description="Polar residues" evidence="1">
    <location>
        <begin position="78"/>
        <end position="100"/>
    </location>
</feature>
<proteinExistence type="predicted"/>
<dbReference type="Proteomes" id="UP001190700">
    <property type="component" value="Unassembled WGS sequence"/>
</dbReference>
<evidence type="ECO:0000256" key="2">
    <source>
        <dbReference type="SAM" id="Phobius"/>
    </source>
</evidence>